<organism evidence="1 2">
    <name type="scientific">Paramecium sonneborni</name>
    <dbReference type="NCBI Taxonomy" id="65129"/>
    <lineage>
        <taxon>Eukaryota</taxon>
        <taxon>Sar</taxon>
        <taxon>Alveolata</taxon>
        <taxon>Ciliophora</taxon>
        <taxon>Intramacronucleata</taxon>
        <taxon>Oligohymenophorea</taxon>
        <taxon>Peniculida</taxon>
        <taxon>Parameciidae</taxon>
        <taxon>Paramecium</taxon>
    </lineage>
</organism>
<comment type="caution">
    <text evidence="1">The sequence shown here is derived from an EMBL/GenBank/DDBJ whole genome shotgun (WGS) entry which is preliminary data.</text>
</comment>
<sequence length="86" mass="10214">MYIALVLKNYYMPDLSSSVITCENLLNVALGKCFRILSNEVKIGYILKRVTKVNLYYELKKFQSKEISIQDFHKKRFPDQCFVHFK</sequence>
<reference evidence="1" key="1">
    <citation type="submission" date="2021-01" db="EMBL/GenBank/DDBJ databases">
        <authorList>
            <consortium name="Genoscope - CEA"/>
            <person name="William W."/>
        </authorList>
    </citation>
    <scope>NUCLEOTIDE SEQUENCE</scope>
</reference>
<gene>
    <name evidence="1" type="ORF">PSON_ATCC_30995.1.T0630061</name>
</gene>
<accession>A0A8S1NXQ2</accession>
<evidence type="ECO:0000313" key="1">
    <source>
        <dbReference type="EMBL" id="CAD8094776.1"/>
    </source>
</evidence>
<dbReference type="OrthoDB" id="320113at2759"/>
<protein>
    <submittedName>
        <fullName evidence="1">Uncharacterized protein</fullName>
    </submittedName>
</protein>
<dbReference type="EMBL" id="CAJJDN010000063">
    <property type="protein sequence ID" value="CAD8094776.1"/>
    <property type="molecule type" value="Genomic_DNA"/>
</dbReference>
<dbReference type="AlphaFoldDB" id="A0A8S1NXQ2"/>
<evidence type="ECO:0000313" key="2">
    <source>
        <dbReference type="Proteomes" id="UP000692954"/>
    </source>
</evidence>
<keyword evidence="2" id="KW-1185">Reference proteome</keyword>
<dbReference type="Proteomes" id="UP000692954">
    <property type="component" value="Unassembled WGS sequence"/>
</dbReference>
<proteinExistence type="predicted"/>
<name>A0A8S1NXQ2_9CILI</name>